<organism evidence="1 2">
    <name type="scientific">Aliigemmobacter aestuarii</name>
    <dbReference type="NCBI Taxonomy" id="1445661"/>
    <lineage>
        <taxon>Bacteria</taxon>
        <taxon>Pseudomonadati</taxon>
        <taxon>Pseudomonadota</taxon>
        <taxon>Alphaproteobacteria</taxon>
        <taxon>Rhodobacterales</taxon>
        <taxon>Paracoccaceae</taxon>
        <taxon>Aliigemmobacter</taxon>
    </lineage>
</organism>
<keyword evidence="2" id="KW-1185">Reference proteome</keyword>
<evidence type="ECO:0000313" key="1">
    <source>
        <dbReference type="EMBL" id="THD83174.1"/>
    </source>
</evidence>
<dbReference type="Pfam" id="PF09923">
    <property type="entry name" value="DUF2155"/>
    <property type="match status" value="1"/>
</dbReference>
<proteinExistence type="predicted"/>
<dbReference type="OrthoDB" id="9810376at2"/>
<name>A0A4S3MLR6_9RHOB</name>
<protein>
    <submittedName>
        <fullName evidence="1">DUF2155 domain-containing protein</fullName>
    </submittedName>
</protein>
<evidence type="ECO:0000313" key="2">
    <source>
        <dbReference type="Proteomes" id="UP000309450"/>
    </source>
</evidence>
<dbReference type="Proteomes" id="UP000309450">
    <property type="component" value="Unassembled WGS sequence"/>
</dbReference>
<comment type="caution">
    <text evidence="1">The sequence shown here is derived from an EMBL/GenBank/DDBJ whole genome shotgun (WGS) entry which is preliminary data.</text>
</comment>
<reference evidence="1 2" key="1">
    <citation type="submission" date="2019-04" db="EMBL/GenBank/DDBJ databases">
        <title>Draft genome sequence of Gemmobacter aestuarii sp. nov.</title>
        <authorList>
            <person name="Hameed A."/>
            <person name="Lin S.-Y."/>
            <person name="Shahina M."/>
            <person name="Lai W.-A."/>
            <person name="Young C.-C."/>
        </authorList>
    </citation>
    <scope>NUCLEOTIDE SEQUENCE [LARGE SCALE GENOMIC DNA]</scope>
    <source>
        <strain evidence="1 2">CC-PW-75</strain>
    </source>
</reference>
<dbReference type="InterPro" id="IPR019225">
    <property type="entry name" value="DUF2155"/>
</dbReference>
<gene>
    <name evidence="1" type="ORF">E7811_11950</name>
</gene>
<accession>A0A4S3MLR6</accession>
<sequence>MLAVAGGTAGAQTVVNAPGAKLRWLDKMTGETADIDLLPGQAAISGRLTILLDECRYPEDNPAAEAFAHLTVTAEGVAEPVFSGWMIASSPALSALEHPRYDVWVLSCLTDAPQIEVDDTVDTGEDQIDPVDEEAPVNDGG</sequence>
<dbReference type="EMBL" id="SSND01000003">
    <property type="protein sequence ID" value="THD83174.1"/>
    <property type="molecule type" value="Genomic_DNA"/>
</dbReference>
<dbReference type="AlphaFoldDB" id="A0A4S3MLR6"/>